<feature type="region of interest" description="Disordered" evidence="1">
    <location>
        <begin position="504"/>
        <end position="542"/>
    </location>
</feature>
<dbReference type="Proteomes" id="UP000038009">
    <property type="component" value="Unassembled WGS sequence"/>
</dbReference>
<feature type="region of interest" description="Disordered" evidence="1">
    <location>
        <begin position="370"/>
        <end position="492"/>
    </location>
</feature>
<feature type="compositionally biased region" description="Low complexity" evidence="1">
    <location>
        <begin position="240"/>
        <end position="268"/>
    </location>
</feature>
<feature type="region of interest" description="Disordered" evidence="1">
    <location>
        <begin position="293"/>
        <end position="340"/>
    </location>
</feature>
<reference evidence="2 3" key="1">
    <citation type="journal article" date="2015" name="PLoS Pathog.">
        <title>Leptomonas seymouri: Adaptations to the Dixenous Life Cycle Analyzed by Genome Sequencing, Transcriptome Profiling and Co-infection with Leishmania donovani.</title>
        <authorList>
            <person name="Kraeva N."/>
            <person name="Butenko A."/>
            <person name="Hlavacova J."/>
            <person name="Kostygov A."/>
            <person name="Myskova J."/>
            <person name="Grybchuk D."/>
            <person name="Lestinova T."/>
            <person name="Votypka J."/>
            <person name="Volf P."/>
            <person name="Opperdoes F."/>
            <person name="Flegontov P."/>
            <person name="Lukes J."/>
            <person name="Yurchenko V."/>
        </authorList>
    </citation>
    <scope>NUCLEOTIDE SEQUENCE [LARGE SCALE GENOMIC DNA]</scope>
    <source>
        <strain evidence="2 3">ATCC 30220</strain>
    </source>
</reference>
<feature type="region of interest" description="Disordered" evidence="1">
    <location>
        <begin position="576"/>
        <end position="728"/>
    </location>
</feature>
<feature type="compositionally biased region" description="Basic and acidic residues" evidence="1">
    <location>
        <begin position="644"/>
        <end position="653"/>
    </location>
</feature>
<feature type="compositionally biased region" description="Polar residues" evidence="1">
    <location>
        <begin position="18"/>
        <end position="30"/>
    </location>
</feature>
<dbReference type="AlphaFoldDB" id="A0A0N1ILU6"/>
<keyword evidence="3" id="KW-1185">Reference proteome</keyword>
<feature type="compositionally biased region" description="Acidic residues" evidence="1">
    <location>
        <begin position="781"/>
        <end position="790"/>
    </location>
</feature>
<evidence type="ECO:0000313" key="3">
    <source>
        <dbReference type="Proteomes" id="UP000038009"/>
    </source>
</evidence>
<organism evidence="2 3">
    <name type="scientific">Leptomonas seymouri</name>
    <dbReference type="NCBI Taxonomy" id="5684"/>
    <lineage>
        <taxon>Eukaryota</taxon>
        <taxon>Discoba</taxon>
        <taxon>Euglenozoa</taxon>
        <taxon>Kinetoplastea</taxon>
        <taxon>Metakinetoplastina</taxon>
        <taxon>Trypanosomatida</taxon>
        <taxon>Trypanosomatidae</taxon>
        <taxon>Leishmaniinae</taxon>
        <taxon>Leptomonas</taxon>
    </lineage>
</organism>
<feature type="compositionally biased region" description="Basic and acidic residues" evidence="1">
    <location>
        <begin position="412"/>
        <end position="424"/>
    </location>
</feature>
<dbReference type="OMA" id="QLKMDRS"/>
<feature type="compositionally biased region" description="Pro residues" evidence="1">
    <location>
        <begin position="582"/>
        <end position="600"/>
    </location>
</feature>
<proteinExistence type="predicted"/>
<feature type="region of interest" description="Disordered" evidence="1">
    <location>
        <begin position="1"/>
        <end position="281"/>
    </location>
</feature>
<name>A0A0N1ILU6_LEPSE</name>
<feature type="compositionally biased region" description="Basic and acidic residues" evidence="1">
    <location>
        <begin position="83"/>
        <end position="92"/>
    </location>
</feature>
<feature type="compositionally biased region" description="Basic and acidic residues" evidence="1">
    <location>
        <begin position="506"/>
        <end position="520"/>
    </location>
</feature>
<feature type="compositionally biased region" description="Acidic residues" evidence="1">
    <location>
        <begin position="888"/>
        <end position="897"/>
    </location>
</feature>
<dbReference type="EMBL" id="LJSK01000053">
    <property type="protein sequence ID" value="KPI88355.1"/>
    <property type="molecule type" value="Genomic_DNA"/>
</dbReference>
<evidence type="ECO:0000313" key="2">
    <source>
        <dbReference type="EMBL" id="KPI88355.1"/>
    </source>
</evidence>
<protein>
    <submittedName>
        <fullName evidence="2">Uncharacterized protein</fullName>
    </submittedName>
</protein>
<feature type="compositionally biased region" description="Polar residues" evidence="1">
    <location>
        <begin position="293"/>
        <end position="302"/>
    </location>
</feature>
<gene>
    <name evidence="2" type="ORF">ABL78_2530</name>
</gene>
<feature type="region of interest" description="Disordered" evidence="1">
    <location>
        <begin position="763"/>
        <end position="818"/>
    </location>
</feature>
<feature type="compositionally biased region" description="Basic and acidic residues" evidence="1">
    <location>
        <begin position="878"/>
        <end position="887"/>
    </location>
</feature>
<evidence type="ECO:0000256" key="1">
    <source>
        <dbReference type="SAM" id="MobiDB-lite"/>
    </source>
</evidence>
<accession>A0A0N1ILU6</accession>
<feature type="region of interest" description="Disordered" evidence="1">
    <location>
        <begin position="876"/>
        <end position="897"/>
    </location>
</feature>
<sequence>MGQISDPREEPSVEVPGEQQQRSSMASSLREQIEDEELEILPHTAEMRSGCANARTKEESEAAEELPPVEPYTPISSLSEGSASKEEQRADDAADVTAHSATSEESDAKKKEAEVEAVDSPRPSAPPTPVGGPREFTASVFSEQKEEAYVVVPTSDKGIEDRLRGASVAQSENSLSAVPLTPGDEAQQPASGAESHQDRLDQIEGAEEQMLNSSVAPPSVHNAPVEEPEVERSAHEVDAVDAPAVADAARFELPSESPSSLETSAESTETSDKAEDAEAAQAVPVALTVSVSQQLSNHSASQLLDEEEPHSTTSEAIDASEPPLPAQEAAPEQDGSNEHVTAALRAAAAALCDDSLAFMPAPTPLLVIENEKEKVKEGETQVELPSVDSASNGALETPPAGSDLVQEQSDAQEAHEKRAGDAHDAAAIAETSARKMDDEGPAVPREPAEIETGEERHEMSSPSEGASVASEKEEEMSEAAAAPALDEDARRPVLSPLDYTAESFEASEHALKPSEDVERPFDEEDMKEQESEAVAVTQPPVMPLHGEISELTEGEFSGTASLVAFASEAGAVEGVAAAPEASAPPDPLDEPTPSPLPPYPSTNEGGPFVPHEAPEAPSYHCTIEAAEEEVEEDASFHADGVAPHAHEGDEHQLSADVVDTSSDVDEIELSSSAIASEQEEEVAEHPQTPSPASTPAQEAETLHGISMPTGSESALSADAPPSSTGSDYTVNAFAKHASASSCIDEGDAPAHENEAEGEMLDLKGVGVPSADPPAAATAPEGCDEEREDMDFTPTASSHDDLPALVAEGVPSPFGNAEDENEHFVDTEDLGGGKHTAAPKMGVDDWEEELSALPAATTPETSDDEEAETLHMALNSGRDLLDRRRGVEEEVQDDDFDF</sequence>
<feature type="compositionally biased region" description="Basic and acidic residues" evidence="1">
    <location>
        <begin position="1"/>
        <end position="11"/>
    </location>
</feature>
<feature type="compositionally biased region" description="Basic and acidic residues" evidence="1">
    <location>
        <begin position="370"/>
        <end position="379"/>
    </location>
</feature>
<feature type="compositionally biased region" description="Low complexity" evidence="1">
    <location>
        <begin position="768"/>
        <end position="779"/>
    </location>
</feature>
<comment type="caution">
    <text evidence="2">The sequence shown here is derived from an EMBL/GenBank/DDBJ whole genome shotgun (WGS) entry which is preliminary data.</text>
</comment>
<dbReference type="VEuPathDB" id="TriTrypDB:Lsey_0053_0080"/>